<keyword evidence="3" id="KW-0804">Transcription</keyword>
<dbReference type="SMART" id="SM00895">
    <property type="entry name" value="FCD"/>
    <property type="match status" value="1"/>
</dbReference>
<evidence type="ECO:0000256" key="2">
    <source>
        <dbReference type="ARBA" id="ARBA00023125"/>
    </source>
</evidence>
<evidence type="ECO:0000256" key="1">
    <source>
        <dbReference type="ARBA" id="ARBA00023015"/>
    </source>
</evidence>
<dbReference type="RefSeq" id="WP_003326061.1">
    <property type="nucleotide sequence ID" value="NC_014639.1"/>
</dbReference>
<organism evidence="5 6">
    <name type="scientific">Bacillus atrophaeus (strain 1942)</name>
    <dbReference type="NCBI Taxonomy" id="720555"/>
    <lineage>
        <taxon>Bacteria</taxon>
        <taxon>Bacillati</taxon>
        <taxon>Bacillota</taxon>
        <taxon>Bacilli</taxon>
        <taxon>Bacillales</taxon>
        <taxon>Bacillaceae</taxon>
        <taxon>Bacillus</taxon>
    </lineage>
</organism>
<name>A0ABM5M3E2_BACA1</name>
<dbReference type="PROSITE" id="PS50949">
    <property type="entry name" value="HTH_GNTR"/>
    <property type="match status" value="1"/>
</dbReference>
<evidence type="ECO:0000259" key="4">
    <source>
        <dbReference type="PROSITE" id="PS50949"/>
    </source>
</evidence>
<dbReference type="InterPro" id="IPR036388">
    <property type="entry name" value="WH-like_DNA-bd_sf"/>
</dbReference>
<dbReference type="Pfam" id="PF00392">
    <property type="entry name" value="GntR"/>
    <property type="match status" value="1"/>
</dbReference>
<dbReference type="PANTHER" id="PTHR43537:SF5">
    <property type="entry name" value="UXU OPERON TRANSCRIPTIONAL REGULATOR"/>
    <property type="match status" value="1"/>
</dbReference>
<dbReference type="SUPFAM" id="SSF48008">
    <property type="entry name" value="GntR ligand-binding domain-like"/>
    <property type="match status" value="1"/>
</dbReference>
<keyword evidence="6" id="KW-1185">Reference proteome</keyword>
<dbReference type="PRINTS" id="PR00035">
    <property type="entry name" value="HTHGNTR"/>
</dbReference>
<evidence type="ECO:0000256" key="3">
    <source>
        <dbReference type="ARBA" id="ARBA00023163"/>
    </source>
</evidence>
<accession>A0ABM5M3E2</accession>
<evidence type="ECO:0000313" key="5">
    <source>
        <dbReference type="EMBL" id="ADP34619.1"/>
    </source>
</evidence>
<proteinExistence type="predicted"/>
<protein>
    <submittedName>
        <fullName evidence="5">Transcriptional regulator</fullName>
    </submittedName>
</protein>
<gene>
    <name evidence="5" type="ordered locus">BATR1942_18510</name>
</gene>
<dbReference type="Pfam" id="PF07729">
    <property type="entry name" value="FCD"/>
    <property type="match status" value="1"/>
</dbReference>
<evidence type="ECO:0000313" key="6">
    <source>
        <dbReference type="Proteomes" id="UP000006867"/>
    </source>
</evidence>
<dbReference type="Gene3D" id="1.10.10.10">
    <property type="entry name" value="Winged helix-like DNA-binding domain superfamily/Winged helix DNA-binding domain"/>
    <property type="match status" value="1"/>
</dbReference>
<dbReference type="InterPro" id="IPR036390">
    <property type="entry name" value="WH_DNA-bd_sf"/>
</dbReference>
<dbReference type="Proteomes" id="UP000006867">
    <property type="component" value="Chromosome"/>
</dbReference>
<feature type="domain" description="HTH gntR-type" evidence="4">
    <location>
        <begin position="13"/>
        <end position="80"/>
    </location>
</feature>
<dbReference type="SMART" id="SM00345">
    <property type="entry name" value="HTH_GNTR"/>
    <property type="match status" value="1"/>
</dbReference>
<reference evidence="5 6" key="1">
    <citation type="journal article" date="2011" name="Front. Microbiol.">
        <title>Genomic signatures of strain selection and enhancement in Bacillus atrophaeus var. globigii, a historical biowarfare simulant.</title>
        <authorList>
            <person name="Gibbons H.S."/>
            <person name="Broomall S.M."/>
            <person name="McNew L.A."/>
            <person name="Daligault H."/>
            <person name="Chapman C."/>
            <person name="Bruce D."/>
            <person name="Karavis M."/>
            <person name="Krepps M."/>
            <person name="McGregor P.A."/>
            <person name="Hong C."/>
            <person name="Park K.H."/>
            <person name="Akmal A."/>
            <person name="Feldman A."/>
            <person name="Lin J.S."/>
            <person name="Chang W.E."/>
            <person name="Higgs B.W."/>
            <person name="Demirev P."/>
            <person name="Lindquist J."/>
            <person name="Liem A."/>
            <person name="Fochler E."/>
            <person name="Read T.D."/>
            <person name="Tapia R."/>
            <person name="Johnson S."/>
            <person name="Bishop-Lilly K.A."/>
            <person name="Detter C."/>
            <person name="Han C."/>
            <person name="Sozhamannan S."/>
            <person name="Rosenzweig C.N."/>
            <person name="Skowronski E.W."/>
        </authorList>
    </citation>
    <scope>NUCLEOTIDE SEQUENCE [LARGE SCALE GENOMIC DNA]</scope>
    <source>
        <strain evidence="5 6">1942</strain>
    </source>
</reference>
<dbReference type="InterPro" id="IPR000524">
    <property type="entry name" value="Tscrpt_reg_HTH_GntR"/>
</dbReference>
<dbReference type="InterPro" id="IPR008920">
    <property type="entry name" value="TF_FadR/GntR_C"/>
</dbReference>
<dbReference type="InterPro" id="IPR011711">
    <property type="entry name" value="GntR_C"/>
</dbReference>
<keyword evidence="2" id="KW-0238">DNA-binding</keyword>
<dbReference type="CDD" id="cd07377">
    <property type="entry name" value="WHTH_GntR"/>
    <property type="match status" value="1"/>
</dbReference>
<sequence>MTINKNEPKLKRTFMKDEVYNTLRDWIITGKLEPGAKLRDQDLSETLGISRTPIREALLKLENDGLVVTKANRWTLVSPIDIKDAENIYSIVWTLESLAMEKAFPHMTSADLEELEQLNEHLHHAMGSGDRFTALEADNAFHDKIIQLSNNLELQKMLISLKTKIQRIEMYYFSQNDAMHTSYNEHLQIIDAIRNQKINLAIKAIKANWKNSLDHIQLKNEQ</sequence>
<dbReference type="SUPFAM" id="SSF46785">
    <property type="entry name" value="Winged helix' DNA-binding domain"/>
    <property type="match status" value="1"/>
</dbReference>
<dbReference type="EMBL" id="CP002207">
    <property type="protein sequence ID" value="ADP34619.1"/>
    <property type="molecule type" value="Genomic_DNA"/>
</dbReference>
<dbReference type="PANTHER" id="PTHR43537">
    <property type="entry name" value="TRANSCRIPTIONAL REGULATOR, GNTR FAMILY"/>
    <property type="match status" value="1"/>
</dbReference>
<keyword evidence="1" id="KW-0805">Transcription regulation</keyword>
<dbReference type="Gene3D" id="1.20.120.530">
    <property type="entry name" value="GntR ligand-binding domain-like"/>
    <property type="match status" value="1"/>
</dbReference>